<dbReference type="Gene3D" id="2.70.150.10">
    <property type="entry name" value="Calcium-transporting ATPase, cytoplasmic transduction domain A"/>
    <property type="match status" value="1"/>
</dbReference>
<dbReference type="Pfam" id="PF00122">
    <property type="entry name" value="E1-E2_ATPase"/>
    <property type="match status" value="1"/>
</dbReference>
<keyword evidence="16" id="KW-1185">Reference proteome</keyword>
<evidence type="ECO:0000313" key="15">
    <source>
        <dbReference type="EMBL" id="GGA94756.1"/>
    </source>
</evidence>
<evidence type="ECO:0000256" key="5">
    <source>
        <dbReference type="ARBA" id="ARBA00022553"/>
    </source>
</evidence>
<evidence type="ECO:0000259" key="14">
    <source>
        <dbReference type="Pfam" id="PF00122"/>
    </source>
</evidence>
<evidence type="ECO:0000256" key="11">
    <source>
        <dbReference type="ARBA" id="ARBA00023065"/>
    </source>
</evidence>
<comment type="subcellular location">
    <subcellularLocation>
        <location evidence="1">Cell membrane</location>
        <topology evidence="1">Multi-pass membrane protein</topology>
    </subcellularLocation>
</comment>
<evidence type="ECO:0000256" key="13">
    <source>
        <dbReference type="SAM" id="Phobius"/>
    </source>
</evidence>
<dbReference type="InterPro" id="IPR001757">
    <property type="entry name" value="P_typ_ATPase"/>
</dbReference>
<dbReference type="Gene3D" id="3.40.50.1000">
    <property type="entry name" value="HAD superfamily/HAD-like"/>
    <property type="match status" value="1"/>
</dbReference>
<evidence type="ECO:0000256" key="9">
    <source>
        <dbReference type="ARBA" id="ARBA00022967"/>
    </source>
</evidence>
<keyword evidence="6 13" id="KW-0812">Transmembrane</keyword>
<dbReference type="GO" id="GO:0043682">
    <property type="term" value="F:P-type divalent copper transporter activity"/>
    <property type="evidence" value="ECO:0007669"/>
    <property type="project" value="TreeGrafter"/>
</dbReference>
<dbReference type="GO" id="GO:0016887">
    <property type="term" value="F:ATP hydrolysis activity"/>
    <property type="evidence" value="ECO:0007669"/>
    <property type="project" value="InterPro"/>
</dbReference>
<name>A0A8J2XSG0_9BACT</name>
<dbReference type="GO" id="GO:0005524">
    <property type="term" value="F:ATP binding"/>
    <property type="evidence" value="ECO:0007669"/>
    <property type="project" value="InterPro"/>
</dbReference>
<feature type="domain" description="P-type ATPase A" evidence="14">
    <location>
        <begin position="230"/>
        <end position="325"/>
    </location>
</feature>
<dbReference type="InterPro" id="IPR023298">
    <property type="entry name" value="ATPase_P-typ_TM_dom_sf"/>
</dbReference>
<feature type="transmembrane region" description="Helical" evidence="13">
    <location>
        <begin position="165"/>
        <end position="184"/>
    </location>
</feature>
<dbReference type="InterPro" id="IPR018303">
    <property type="entry name" value="ATPase_P-typ_P_site"/>
</dbReference>
<dbReference type="SUPFAM" id="SSF81665">
    <property type="entry name" value="Calcium ATPase, transmembrane domain M"/>
    <property type="match status" value="1"/>
</dbReference>
<evidence type="ECO:0000256" key="10">
    <source>
        <dbReference type="ARBA" id="ARBA00022989"/>
    </source>
</evidence>
<feature type="transmembrane region" description="Helical" evidence="13">
    <location>
        <begin position="665"/>
        <end position="686"/>
    </location>
</feature>
<proteinExistence type="inferred from homology"/>
<dbReference type="Proteomes" id="UP000607559">
    <property type="component" value="Unassembled WGS sequence"/>
</dbReference>
<dbReference type="PANTHER" id="PTHR43520:SF5">
    <property type="entry name" value="CATION-TRANSPORTING P-TYPE ATPASE-RELATED"/>
    <property type="match status" value="1"/>
</dbReference>
<evidence type="ECO:0000256" key="2">
    <source>
        <dbReference type="ARBA" id="ARBA00006024"/>
    </source>
</evidence>
<organism evidence="15 16">
    <name type="scientific">Puia dinghuensis</name>
    <dbReference type="NCBI Taxonomy" id="1792502"/>
    <lineage>
        <taxon>Bacteria</taxon>
        <taxon>Pseudomonadati</taxon>
        <taxon>Bacteroidota</taxon>
        <taxon>Chitinophagia</taxon>
        <taxon>Chitinophagales</taxon>
        <taxon>Chitinophagaceae</taxon>
        <taxon>Puia</taxon>
    </lineage>
</organism>
<reference evidence="15" key="1">
    <citation type="journal article" date="2014" name="Int. J. Syst. Evol. Microbiol.">
        <title>Complete genome sequence of Corynebacterium casei LMG S-19264T (=DSM 44701T), isolated from a smear-ripened cheese.</title>
        <authorList>
            <consortium name="US DOE Joint Genome Institute (JGI-PGF)"/>
            <person name="Walter F."/>
            <person name="Albersmeier A."/>
            <person name="Kalinowski J."/>
            <person name="Ruckert C."/>
        </authorList>
    </citation>
    <scope>NUCLEOTIDE SEQUENCE</scope>
    <source>
        <strain evidence="15">CGMCC 1.15448</strain>
    </source>
</reference>
<keyword evidence="12 13" id="KW-0472">Membrane</keyword>
<comment type="caution">
    <text evidence="15">The sequence shown here is derived from an EMBL/GenBank/DDBJ whole genome shotgun (WGS) entry which is preliminary data.</text>
</comment>
<dbReference type="NCBIfam" id="TIGR01494">
    <property type="entry name" value="ATPase_P-type"/>
    <property type="match status" value="1"/>
</dbReference>
<feature type="transmembrane region" description="Helical" evidence="13">
    <location>
        <begin position="371"/>
        <end position="390"/>
    </location>
</feature>
<accession>A0A8J2XSG0</accession>
<evidence type="ECO:0000256" key="12">
    <source>
        <dbReference type="ARBA" id="ARBA00023136"/>
    </source>
</evidence>
<feature type="transmembrane region" description="Helical" evidence="13">
    <location>
        <begin position="97"/>
        <end position="120"/>
    </location>
</feature>
<keyword evidence="9" id="KW-1278">Translocase</keyword>
<dbReference type="InterPro" id="IPR036412">
    <property type="entry name" value="HAD-like_sf"/>
</dbReference>
<dbReference type="InterPro" id="IPR036163">
    <property type="entry name" value="HMA_dom_sf"/>
</dbReference>
<dbReference type="Pfam" id="PF00702">
    <property type="entry name" value="Hydrolase"/>
    <property type="match status" value="1"/>
</dbReference>
<feature type="transmembrane region" description="Helical" evidence="13">
    <location>
        <begin position="348"/>
        <end position="365"/>
    </location>
</feature>
<keyword evidence="11" id="KW-0406">Ion transport</keyword>
<reference evidence="15" key="2">
    <citation type="submission" date="2020-09" db="EMBL/GenBank/DDBJ databases">
        <authorList>
            <person name="Sun Q."/>
            <person name="Zhou Y."/>
        </authorList>
    </citation>
    <scope>NUCLEOTIDE SEQUENCE</scope>
    <source>
        <strain evidence="15">CGMCC 1.15448</strain>
    </source>
</reference>
<dbReference type="InterPro" id="IPR023299">
    <property type="entry name" value="ATPase_P-typ_cyto_dom_N"/>
</dbReference>
<dbReference type="PROSITE" id="PS00154">
    <property type="entry name" value="ATPASE_E1_E2"/>
    <property type="match status" value="1"/>
</dbReference>
<feature type="transmembrane region" description="Helical" evidence="13">
    <location>
        <begin position="190"/>
        <end position="211"/>
    </location>
</feature>
<evidence type="ECO:0000256" key="8">
    <source>
        <dbReference type="ARBA" id="ARBA00022842"/>
    </source>
</evidence>
<dbReference type="EMBL" id="BMJC01000002">
    <property type="protein sequence ID" value="GGA94756.1"/>
    <property type="molecule type" value="Genomic_DNA"/>
</dbReference>
<keyword evidence="5" id="KW-0597">Phosphoprotein</keyword>
<dbReference type="GO" id="GO:0055070">
    <property type="term" value="P:copper ion homeostasis"/>
    <property type="evidence" value="ECO:0007669"/>
    <property type="project" value="TreeGrafter"/>
</dbReference>
<feature type="transmembrane region" description="Helical" evidence="13">
    <location>
        <begin position="132"/>
        <end position="153"/>
    </location>
</feature>
<evidence type="ECO:0000256" key="6">
    <source>
        <dbReference type="ARBA" id="ARBA00022692"/>
    </source>
</evidence>
<keyword evidence="7" id="KW-0479">Metal-binding</keyword>
<dbReference type="Gene3D" id="3.40.1110.10">
    <property type="entry name" value="Calcium-transporting ATPase, cytoplasmic domain N"/>
    <property type="match status" value="1"/>
</dbReference>
<gene>
    <name evidence="15" type="primary">ccoI</name>
    <name evidence="15" type="ORF">GCM10011511_17580</name>
</gene>
<evidence type="ECO:0000256" key="1">
    <source>
        <dbReference type="ARBA" id="ARBA00004651"/>
    </source>
</evidence>
<dbReference type="SUPFAM" id="SSF56784">
    <property type="entry name" value="HAD-like"/>
    <property type="match status" value="1"/>
</dbReference>
<protein>
    <submittedName>
        <fullName evidence="15">ATPase</fullName>
    </submittedName>
</protein>
<keyword evidence="4" id="KW-1003">Cell membrane</keyword>
<dbReference type="PANTHER" id="PTHR43520">
    <property type="entry name" value="ATP7, ISOFORM B"/>
    <property type="match status" value="1"/>
</dbReference>
<dbReference type="AlphaFoldDB" id="A0A8J2XSG0"/>
<dbReference type="InterPro" id="IPR008250">
    <property type="entry name" value="ATPase_P-typ_transduc_dom_A_sf"/>
</dbReference>
<keyword evidence="3" id="KW-0813">Transport</keyword>
<keyword evidence="8" id="KW-0460">Magnesium</keyword>
<dbReference type="GO" id="GO:0005886">
    <property type="term" value="C:plasma membrane"/>
    <property type="evidence" value="ECO:0007669"/>
    <property type="project" value="UniProtKB-SubCell"/>
</dbReference>
<sequence length="725" mass="79249">MAAGLIGFRNEEETHLTLYLPAIHCSSCLYLLEHLRRLHPGILSSRIDFTAKEIFLVFHHRQITLRGVVELLASLGYEPYISLHDLGRSRPNANRDLIYRLGVAGFCFGNIMLLCFPEYLGLGSADGALRQVFRYLSLVFAVPVLLYSAQPFYISAWNGLRRQFLNIDAPIVLAILITFARSAWEVLGGAGSGYFDSMSGIVFFMLAGRVLQDKTYRELSFDRDYTSYFPVAVTVLQSEGDPVVKALPDLRCGDTLRIHSGELIPADGILTRGRAFIDYSFVTGESVPVTKTVGEIVYAGGRQTGAAIEVLVVKEVAQSYLTQLWNRQSDPAAAKPSFSFVNTLSRNFTLIVLLIAACAAVYWRLHDPEKIWKAVTAVLIVACPCALLLTSTFTNGNILRILGRNGVYLRNAETLERIATATHIVFDKTGTLTDASDPVLGYDGVPLTPDQQQAIGILASQSVHPLSRALARKFGSMLADAHVHDYREYPGKGVEALVNDHHWAIGSAAFVGAQTAAHDLPGSTVFVACDNRVLGSFSVSSHYREGLTTLVRRLGPGLRLSILSGDNPRESARLHQLLGKDTRLLFGQSPLDKCEYISRLQQHGERVMMIGDGLNDAGALSQSDVGIAVTADSNNFTPASDAILRADRLHLLPEFIRLCRAGRSIILGTFLLSILYNVIGLSFAVHASLSPLIAAILMPASTLSILLITYGSSNLLGKKLLSMRR</sequence>
<evidence type="ECO:0000313" key="16">
    <source>
        <dbReference type="Proteomes" id="UP000607559"/>
    </source>
</evidence>
<dbReference type="SUPFAM" id="SSF81653">
    <property type="entry name" value="Calcium ATPase, transduction domain A"/>
    <property type="match status" value="1"/>
</dbReference>
<dbReference type="PRINTS" id="PR00119">
    <property type="entry name" value="CATATPASE"/>
</dbReference>
<evidence type="ECO:0000256" key="4">
    <source>
        <dbReference type="ARBA" id="ARBA00022475"/>
    </source>
</evidence>
<comment type="similarity">
    <text evidence="2">Belongs to the cation transport ATPase (P-type) (TC 3.A.3) family. Type IB subfamily.</text>
</comment>
<keyword evidence="10 13" id="KW-1133">Transmembrane helix</keyword>
<evidence type="ECO:0000256" key="7">
    <source>
        <dbReference type="ARBA" id="ARBA00022723"/>
    </source>
</evidence>
<dbReference type="SUPFAM" id="SSF55008">
    <property type="entry name" value="HMA, heavy metal-associated domain"/>
    <property type="match status" value="1"/>
</dbReference>
<dbReference type="InterPro" id="IPR023214">
    <property type="entry name" value="HAD_sf"/>
</dbReference>
<feature type="transmembrane region" description="Helical" evidence="13">
    <location>
        <begin position="692"/>
        <end position="716"/>
    </location>
</feature>
<evidence type="ECO:0000256" key="3">
    <source>
        <dbReference type="ARBA" id="ARBA00022448"/>
    </source>
</evidence>
<dbReference type="InterPro" id="IPR059000">
    <property type="entry name" value="ATPase_P-type_domA"/>
</dbReference>
<dbReference type="GO" id="GO:0005507">
    <property type="term" value="F:copper ion binding"/>
    <property type="evidence" value="ECO:0007669"/>
    <property type="project" value="TreeGrafter"/>
</dbReference>